<keyword evidence="2" id="KW-0812">Transmembrane</keyword>
<comment type="caution">
    <text evidence="4">The sequence shown here is derived from an EMBL/GenBank/DDBJ whole genome shotgun (WGS) entry which is preliminary data.</text>
</comment>
<sequence length="553" mass="61632">MFPVFGAHSSRRRWPLKLIIGICTLLSLVFLIGIYTWENRQPSRGEAVPFADQLPGVAVGSTTVTAEADRLQPSVVSEPPHTTSARSEPPGPRPSPSAAAYASALGQSTRASAPDVARWAPLSLSACLPGMANVSAPCYAQASLPHAVYAEELLYPDFQIREPWFAQEVHRDRWLAALEKDAEFRQRAAFEVDGWVSYRGQVGQNFIFKNAVYETGAQAVTGWSSKACMSRGVLTSPILSPEDWSILSTIPRTRPGRPPITEPRKILGHYPVLSIVLTPDASTFQHFLDRATHVIAQGEYLLDGPAEERYVLTARPNPYSVQELWTRLGYPSGQIVGASKNSYYAADVMAFSCRAVLVHPWLTLRTRELLKVHNATTSNIRNKIVYMSRETGHTSNRGRHVINEEAVLKYLTNYLATRNRGEELVVFDHDSFSYFSELIDWVSKNALAIVGPHGGAMFNHRWAAQDTLVVEFIPDKHVPAMIWEEVSMLSQTYAAIVVKSVRQGRGPETDMVIDPRDVEDLLARFLDGRENRSLPLRKPIYPWDGMEVRKPGA</sequence>
<reference evidence="4" key="1">
    <citation type="submission" date="2023-11" db="EMBL/GenBank/DDBJ databases">
        <authorList>
            <person name="De Vega J J."/>
            <person name="De Vega J J."/>
        </authorList>
    </citation>
    <scope>NUCLEOTIDE SEQUENCE</scope>
</reference>
<evidence type="ECO:0000259" key="3">
    <source>
        <dbReference type="Pfam" id="PF04577"/>
    </source>
</evidence>
<evidence type="ECO:0000313" key="4">
    <source>
        <dbReference type="EMBL" id="CAK5262090.1"/>
    </source>
</evidence>
<keyword evidence="5" id="KW-1185">Reference proteome</keyword>
<gene>
    <name evidence="4" type="ORF">MYCIT1_LOCUS540</name>
</gene>
<feature type="transmembrane region" description="Helical" evidence="2">
    <location>
        <begin position="18"/>
        <end position="37"/>
    </location>
</feature>
<dbReference type="EMBL" id="CAVNYO010000008">
    <property type="protein sequence ID" value="CAK5262090.1"/>
    <property type="molecule type" value="Genomic_DNA"/>
</dbReference>
<protein>
    <recommendedName>
        <fullName evidence="3">Glycosyltransferase 61 catalytic domain-containing protein</fullName>
    </recommendedName>
</protein>
<name>A0AAD2JU63_9AGAR</name>
<dbReference type="Proteomes" id="UP001295794">
    <property type="component" value="Unassembled WGS sequence"/>
</dbReference>
<keyword evidence="2" id="KW-0472">Membrane</keyword>
<keyword evidence="2" id="KW-1133">Transmembrane helix</keyword>
<dbReference type="GO" id="GO:0016757">
    <property type="term" value="F:glycosyltransferase activity"/>
    <property type="evidence" value="ECO:0007669"/>
    <property type="project" value="InterPro"/>
</dbReference>
<organism evidence="4 5">
    <name type="scientific">Mycena citricolor</name>
    <dbReference type="NCBI Taxonomy" id="2018698"/>
    <lineage>
        <taxon>Eukaryota</taxon>
        <taxon>Fungi</taxon>
        <taxon>Dikarya</taxon>
        <taxon>Basidiomycota</taxon>
        <taxon>Agaricomycotina</taxon>
        <taxon>Agaricomycetes</taxon>
        <taxon>Agaricomycetidae</taxon>
        <taxon>Agaricales</taxon>
        <taxon>Marasmiineae</taxon>
        <taxon>Mycenaceae</taxon>
        <taxon>Mycena</taxon>
    </lineage>
</organism>
<feature type="region of interest" description="Disordered" evidence="1">
    <location>
        <begin position="68"/>
        <end position="99"/>
    </location>
</feature>
<dbReference type="Pfam" id="PF04577">
    <property type="entry name" value="Glyco_transf_61"/>
    <property type="match status" value="1"/>
</dbReference>
<dbReference type="AlphaFoldDB" id="A0AAD2JU63"/>
<evidence type="ECO:0000256" key="1">
    <source>
        <dbReference type="SAM" id="MobiDB-lite"/>
    </source>
</evidence>
<evidence type="ECO:0000313" key="5">
    <source>
        <dbReference type="Proteomes" id="UP001295794"/>
    </source>
</evidence>
<evidence type="ECO:0000256" key="2">
    <source>
        <dbReference type="SAM" id="Phobius"/>
    </source>
</evidence>
<dbReference type="InterPro" id="IPR049625">
    <property type="entry name" value="Glyco_transf_61_cat"/>
</dbReference>
<feature type="domain" description="Glycosyltransferase 61 catalytic" evidence="3">
    <location>
        <begin position="284"/>
        <end position="470"/>
    </location>
</feature>
<proteinExistence type="predicted"/>
<accession>A0AAD2JU63</accession>